<evidence type="ECO:0000256" key="1">
    <source>
        <dbReference type="SAM" id="Coils"/>
    </source>
</evidence>
<keyword evidence="5" id="KW-1185">Reference proteome</keyword>
<feature type="coiled-coil region" evidence="1">
    <location>
        <begin position="89"/>
        <end position="116"/>
    </location>
</feature>
<comment type="caution">
    <text evidence="2">The sequence shown here is derived from an EMBL/GenBank/DDBJ whole genome shotgun (WGS) entry which is preliminary data.</text>
</comment>
<dbReference type="RefSeq" id="WP_109999909.1">
    <property type="nucleotide sequence ID" value="NZ_QGTZ01000006.1"/>
</dbReference>
<protein>
    <submittedName>
        <fullName evidence="2">Uncharacterized protein</fullName>
    </submittedName>
</protein>
<reference evidence="2 4" key="1">
    <citation type="submission" date="2018-05" db="EMBL/GenBank/DDBJ databases">
        <title>Freshwater and sediment microbial communities from various areas in North America, analyzing microbe dynamics in response to fracking.</title>
        <authorList>
            <person name="Lamendella R."/>
        </authorList>
    </citation>
    <scope>NUCLEOTIDE SEQUENCE [LARGE SCALE GENOMIC DNA]</scope>
    <source>
        <strain evidence="2 4">DB-3</strain>
        <strain evidence="3 5">NG-13</strain>
    </source>
</reference>
<dbReference type="Proteomes" id="UP000247078">
    <property type="component" value="Unassembled WGS sequence"/>
</dbReference>
<evidence type="ECO:0000313" key="5">
    <source>
        <dbReference type="Proteomes" id="UP000248827"/>
    </source>
</evidence>
<dbReference type="AlphaFoldDB" id="A0A855YA82"/>
<dbReference type="EMBL" id="QGTZ01000006">
    <property type="protein sequence ID" value="PWW39912.1"/>
    <property type="molecule type" value="Genomic_DNA"/>
</dbReference>
<name>A0A855YA82_9BACL</name>
<evidence type="ECO:0000313" key="3">
    <source>
        <dbReference type="EMBL" id="RAJ00938.1"/>
    </source>
</evidence>
<dbReference type="EMBL" id="QLLI01000002">
    <property type="protein sequence ID" value="RAJ00938.1"/>
    <property type="molecule type" value="Genomic_DNA"/>
</dbReference>
<organism evidence="2 4">
    <name type="scientific">Paenibacillus pabuli</name>
    <dbReference type="NCBI Taxonomy" id="1472"/>
    <lineage>
        <taxon>Bacteria</taxon>
        <taxon>Bacillati</taxon>
        <taxon>Bacillota</taxon>
        <taxon>Bacilli</taxon>
        <taxon>Bacillales</taxon>
        <taxon>Paenibacillaceae</taxon>
        <taxon>Paenibacillus</taxon>
    </lineage>
</organism>
<proteinExistence type="predicted"/>
<dbReference type="OrthoDB" id="9992714at2"/>
<gene>
    <name evidence="3" type="ORF">DET54_102425</name>
    <name evidence="2" type="ORF">DET56_106298</name>
</gene>
<sequence length="188" mass="22123">MFISKDQQTKIKQLNQILGMKHRSTPFDFNKKEDWIEAIEMITAEYVDFCEYWGRLSNLNSNLDESLECFYPASWVEISQEGNVKDAKLNNAIKSVNKAEDSLRVLMERAEEKCRKIWILVFESQQKAVIKEFLGEEMTCSIEDLQEILEEEIFEMATEIEYTGNVENSIREFSTNLKQKIELKKLEQ</sequence>
<evidence type="ECO:0000313" key="2">
    <source>
        <dbReference type="EMBL" id="PWW39912.1"/>
    </source>
</evidence>
<dbReference type="Proteomes" id="UP000248827">
    <property type="component" value="Unassembled WGS sequence"/>
</dbReference>
<accession>A0A855YA82</accession>
<keyword evidence="1" id="KW-0175">Coiled coil</keyword>
<evidence type="ECO:0000313" key="4">
    <source>
        <dbReference type="Proteomes" id="UP000247078"/>
    </source>
</evidence>